<dbReference type="PRINTS" id="PR00598">
    <property type="entry name" value="HTHMARR"/>
</dbReference>
<sequence>MSDATDLRIAVNALNRELRGHRGPSGLTQTQFVLLGYLDRAGPATPAQLAEYFKVKGQSLTLSVNVLTERGLVSRRQDEVDRRRQFVELTDAGARLVEQDRLARDEWLDAAMADRLSDLERGVLRLAVPVLLALAGDVGA</sequence>
<dbReference type="PANTHER" id="PTHR39515">
    <property type="entry name" value="CONSERVED PROTEIN"/>
    <property type="match status" value="1"/>
</dbReference>
<keyword evidence="3" id="KW-1185">Reference proteome</keyword>
<dbReference type="Gene3D" id="1.10.10.10">
    <property type="entry name" value="Winged helix-like DNA-binding domain superfamily/Winged helix DNA-binding domain"/>
    <property type="match status" value="1"/>
</dbReference>
<dbReference type="InterPro" id="IPR036388">
    <property type="entry name" value="WH-like_DNA-bd_sf"/>
</dbReference>
<dbReference type="Pfam" id="PF12802">
    <property type="entry name" value="MarR_2"/>
    <property type="match status" value="1"/>
</dbReference>
<dbReference type="RefSeq" id="WP_345000083.1">
    <property type="nucleotide sequence ID" value="NZ_BAABFR010000100.1"/>
</dbReference>
<proteinExistence type="predicted"/>
<feature type="domain" description="HTH marR-type" evidence="1">
    <location>
        <begin position="1"/>
        <end position="133"/>
    </location>
</feature>
<dbReference type="InterPro" id="IPR036390">
    <property type="entry name" value="WH_DNA-bd_sf"/>
</dbReference>
<dbReference type="PROSITE" id="PS50995">
    <property type="entry name" value="HTH_MARR_2"/>
    <property type="match status" value="1"/>
</dbReference>
<evidence type="ECO:0000313" key="2">
    <source>
        <dbReference type="EMBL" id="GAA4402703.1"/>
    </source>
</evidence>
<dbReference type="Proteomes" id="UP001500635">
    <property type="component" value="Unassembled WGS sequence"/>
</dbReference>
<accession>A0ABP8K9Y6</accession>
<gene>
    <name evidence="2" type="ORF">GCM10023147_43580</name>
</gene>
<comment type="caution">
    <text evidence="2">The sequence shown here is derived from an EMBL/GenBank/DDBJ whole genome shotgun (WGS) entry which is preliminary data.</text>
</comment>
<dbReference type="SMART" id="SM00347">
    <property type="entry name" value="HTH_MARR"/>
    <property type="match status" value="1"/>
</dbReference>
<evidence type="ECO:0000259" key="1">
    <source>
        <dbReference type="PROSITE" id="PS50995"/>
    </source>
</evidence>
<organism evidence="2 3">
    <name type="scientific">Tsukamurella soli</name>
    <dbReference type="NCBI Taxonomy" id="644556"/>
    <lineage>
        <taxon>Bacteria</taxon>
        <taxon>Bacillati</taxon>
        <taxon>Actinomycetota</taxon>
        <taxon>Actinomycetes</taxon>
        <taxon>Mycobacteriales</taxon>
        <taxon>Tsukamurellaceae</taxon>
        <taxon>Tsukamurella</taxon>
    </lineage>
</organism>
<dbReference type="InterPro" id="IPR052526">
    <property type="entry name" value="HTH-type_Bedaq_tolerance"/>
</dbReference>
<dbReference type="EMBL" id="BAABFR010000100">
    <property type="protein sequence ID" value="GAA4402703.1"/>
    <property type="molecule type" value="Genomic_DNA"/>
</dbReference>
<evidence type="ECO:0000313" key="3">
    <source>
        <dbReference type="Proteomes" id="UP001500635"/>
    </source>
</evidence>
<protein>
    <submittedName>
        <fullName evidence="2">MarR family transcriptional regulator</fullName>
    </submittedName>
</protein>
<dbReference type="SUPFAM" id="SSF46785">
    <property type="entry name" value="Winged helix' DNA-binding domain"/>
    <property type="match status" value="1"/>
</dbReference>
<dbReference type="InterPro" id="IPR000835">
    <property type="entry name" value="HTH_MarR-typ"/>
</dbReference>
<reference evidence="3" key="1">
    <citation type="journal article" date="2019" name="Int. J. Syst. Evol. Microbiol.">
        <title>The Global Catalogue of Microorganisms (GCM) 10K type strain sequencing project: providing services to taxonomists for standard genome sequencing and annotation.</title>
        <authorList>
            <consortium name="The Broad Institute Genomics Platform"/>
            <consortium name="The Broad Institute Genome Sequencing Center for Infectious Disease"/>
            <person name="Wu L."/>
            <person name="Ma J."/>
        </authorList>
    </citation>
    <scope>NUCLEOTIDE SEQUENCE [LARGE SCALE GENOMIC DNA]</scope>
    <source>
        <strain evidence="3">JCM 17688</strain>
    </source>
</reference>
<dbReference type="PANTHER" id="PTHR39515:SF2">
    <property type="entry name" value="HTH-TYPE TRANSCRIPTIONAL REGULATOR RV0880"/>
    <property type="match status" value="1"/>
</dbReference>
<name>A0ABP8K9Y6_9ACTN</name>